<gene>
    <name evidence="4" type="ORF">I2F25_11750</name>
</gene>
<dbReference type="Pfam" id="PF00296">
    <property type="entry name" value="Bac_luciferase"/>
    <property type="match status" value="1"/>
</dbReference>
<proteinExistence type="predicted"/>
<comment type="caution">
    <text evidence="4">The sequence shown here is derived from an EMBL/GenBank/DDBJ whole genome shotgun (WGS) entry which is preliminary data.</text>
</comment>
<keyword evidence="4" id="KW-0560">Oxidoreductase</keyword>
<evidence type="ECO:0000313" key="5">
    <source>
        <dbReference type="Proteomes" id="UP001339883"/>
    </source>
</evidence>
<feature type="domain" description="Luciferase-like" evidence="3">
    <location>
        <begin position="19"/>
        <end position="295"/>
    </location>
</feature>
<evidence type="ECO:0000256" key="1">
    <source>
        <dbReference type="ARBA" id="ARBA00007789"/>
    </source>
</evidence>
<protein>
    <submittedName>
        <fullName evidence="4">MsnO8 family LLM class oxidoreductase</fullName>
        <ecNumber evidence="4">1.-.-.-</ecNumber>
    </submittedName>
</protein>
<dbReference type="GO" id="GO:0016491">
    <property type="term" value="F:oxidoreductase activity"/>
    <property type="evidence" value="ECO:0007669"/>
    <property type="project" value="UniProtKB-KW"/>
</dbReference>
<feature type="coiled-coil region" evidence="2">
    <location>
        <begin position="187"/>
        <end position="241"/>
    </location>
</feature>
<comment type="similarity">
    <text evidence="1">To bacterial alkanal monooxygenase alpha and beta chains.</text>
</comment>
<dbReference type="InterPro" id="IPR050766">
    <property type="entry name" value="Bact_Lucif_Oxidored"/>
</dbReference>
<dbReference type="SUPFAM" id="SSF51679">
    <property type="entry name" value="Bacterial luciferase-like"/>
    <property type="match status" value="1"/>
</dbReference>
<sequence>MSLKYNISFLDKCPIANNESSEQAFKHTLELVKKLEILGFSRYWLAEHHASEQYASTSPELLIAWLLPQTHTIRLGSGGVMLQHYSPYKVAENFNLLATLGKNRVDLGVGKAPGGMPVSTKALQYAVNPSQKGTFQDQLTLLNDYLQGKSSLTVYPKVEHPAEYFLLGSSEESALLAAKLNWNFVFAAHLNGDIEKLRKSLQVFKQKAPQRTAIIALQIIIAETEKHANELAKDLEVWTLELEDGQRFKVLNKAMADTFAQQANKKIISLVKEPLTVLKGTAQQVISALDQYYQNFPVDEFILDIPLADHKQRQHILDLLIQHLTQIKHAVAS</sequence>
<accession>A0ABU6DV29</accession>
<dbReference type="PANTHER" id="PTHR30137:SF20">
    <property type="entry name" value="N-ACETYL-S-ALKYLCYSTEINE MONOOXYGENASE"/>
    <property type="match status" value="1"/>
</dbReference>
<keyword evidence="5" id="KW-1185">Reference proteome</keyword>
<dbReference type="InterPro" id="IPR011251">
    <property type="entry name" value="Luciferase-like_dom"/>
</dbReference>
<dbReference type="NCBIfam" id="TIGR03558">
    <property type="entry name" value="oxido_grp_1"/>
    <property type="match status" value="1"/>
</dbReference>
<name>A0ABU6DV29_9GAMM</name>
<dbReference type="InterPro" id="IPR036661">
    <property type="entry name" value="Luciferase-like_sf"/>
</dbReference>
<dbReference type="Gene3D" id="3.20.20.30">
    <property type="entry name" value="Luciferase-like domain"/>
    <property type="match status" value="1"/>
</dbReference>
<reference evidence="4 5" key="1">
    <citation type="submission" date="2019-08" db="EMBL/GenBank/DDBJ databases">
        <title>Five species of Acinetobacter isolated from floral nectar and animal pollinators.</title>
        <authorList>
            <person name="Hendry T.A."/>
        </authorList>
    </citation>
    <scope>NUCLEOTIDE SEQUENCE [LARGE SCALE GENOMIC DNA]</scope>
    <source>
        <strain evidence="4 5">MD18.27</strain>
    </source>
</reference>
<evidence type="ECO:0000313" key="4">
    <source>
        <dbReference type="EMBL" id="MEB5477706.1"/>
    </source>
</evidence>
<dbReference type="Proteomes" id="UP001339883">
    <property type="component" value="Unassembled WGS sequence"/>
</dbReference>
<evidence type="ECO:0000259" key="3">
    <source>
        <dbReference type="Pfam" id="PF00296"/>
    </source>
</evidence>
<keyword evidence="2" id="KW-0175">Coiled coil</keyword>
<dbReference type="RefSeq" id="WP_325776096.1">
    <property type="nucleotide sequence ID" value="NZ_VTDN01000013.1"/>
</dbReference>
<evidence type="ECO:0000256" key="2">
    <source>
        <dbReference type="SAM" id="Coils"/>
    </source>
</evidence>
<dbReference type="InterPro" id="IPR019949">
    <property type="entry name" value="CmoO-like"/>
</dbReference>
<dbReference type="PANTHER" id="PTHR30137">
    <property type="entry name" value="LUCIFERASE-LIKE MONOOXYGENASE"/>
    <property type="match status" value="1"/>
</dbReference>
<organism evidence="4 5">
    <name type="scientific">Acinetobacter pollinis</name>
    <dbReference type="NCBI Taxonomy" id="2605270"/>
    <lineage>
        <taxon>Bacteria</taxon>
        <taxon>Pseudomonadati</taxon>
        <taxon>Pseudomonadota</taxon>
        <taxon>Gammaproteobacteria</taxon>
        <taxon>Moraxellales</taxon>
        <taxon>Moraxellaceae</taxon>
        <taxon>Acinetobacter</taxon>
    </lineage>
</organism>
<dbReference type="EC" id="1.-.-.-" evidence="4"/>
<dbReference type="EMBL" id="VTDN01000013">
    <property type="protein sequence ID" value="MEB5477706.1"/>
    <property type="molecule type" value="Genomic_DNA"/>
</dbReference>